<dbReference type="InterPro" id="IPR006638">
    <property type="entry name" value="Elp3/MiaA/NifB-like_rSAM"/>
</dbReference>
<dbReference type="SFLD" id="SFLDG01082">
    <property type="entry name" value="B12-binding_domain_containing"/>
    <property type="match status" value="1"/>
</dbReference>
<dbReference type="GO" id="GO:0003824">
    <property type="term" value="F:catalytic activity"/>
    <property type="evidence" value="ECO:0007669"/>
    <property type="project" value="InterPro"/>
</dbReference>
<gene>
    <name evidence="9" type="ORF">GNP88_05230</name>
</gene>
<feature type="compositionally biased region" description="Low complexity" evidence="7">
    <location>
        <begin position="710"/>
        <end position="737"/>
    </location>
</feature>
<dbReference type="Proteomes" id="UP000448038">
    <property type="component" value="Unassembled WGS sequence"/>
</dbReference>
<reference evidence="9 10" key="1">
    <citation type="submission" date="2019-11" db="EMBL/GenBank/DDBJ databases">
        <title>Using colonization assays and comparative genomics to discover symbiosis behaviors and factors in Vibrio fischeri.</title>
        <authorList>
            <person name="Bongrand C."/>
            <person name="Moriano-Gutierrez S."/>
            <person name="Arevalo P."/>
            <person name="Mcfall-Ngai M."/>
            <person name="Visick K."/>
            <person name="Polz M.F."/>
            <person name="Ruby E.G."/>
        </authorList>
    </citation>
    <scope>NUCLEOTIDE SEQUENCE [LARGE SCALE GENOMIC DNA]</scope>
    <source>
        <strain evidence="10">emors.4.1</strain>
    </source>
</reference>
<dbReference type="InterPro" id="IPR058240">
    <property type="entry name" value="rSAM_sf"/>
</dbReference>
<dbReference type="SUPFAM" id="SSF102114">
    <property type="entry name" value="Radical SAM enzymes"/>
    <property type="match status" value="1"/>
</dbReference>
<feature type="compositionally biased region" description="Low complexity" evidence="7">
    <location>
        <begin position="757"/>
        <end position="781"/>
    </location>
</feature>
<evidence type="ECO:0000256" key="3">
    <source>
        <dbReference type="ARBA" id="ARBA00022723"/>
    </source>
</evidence>
<accession>A0A844NZM2</accession>
<evidence type="ECO:0000259" key="8">
    <source>
        <dbReference type="PROSITE" id="PS51918"/>
    </source>
</evidence>
<feature type="binding site" evidence="6">
    <location>
        <position position="379"/>
    </location>
    <ligand>
        <name>[4Fe-4S] cluster</name>
        <dbReference type="ChEBI" id="CHEBI:49883"/>
        <note>4Fe-4S-S-AdoMet</note>
    </ligand>
</feature>
<protein>
    <submittedName>
        <fullName evidence="9">YgiQ family radical SAM protein</fullName>
    </submittedName>
</protein>
<keyword evidence="4 6" id="KW-0408">Iron</keyword>
<evidence type="ECO:0000256" key="1">
    <source>
        <dbReference type="ARBA" id="ARBA00022485"/>
    </source>
</evidence>
<dbReference type="Gene3D" id="3.80.30.20">
    <property type="entry name" value="tm_1862 like domain"/>
    <property type="match status" value="1"/>
</dbReference>
<dbReference type="SMART" id="SM00729">
    <property type="entry name" value="Elp3"/>
    <property type="match status" value="1"/>
</dbReference>
<feature type="region of interest" description="Disordered" evidence="7">
    <location>
        <begin position="678"/>
        <end position="789"/>
    </location>
</feature>
<keyword evidence="1 6" id="KW-0004">4Fe-4S</keyword>
<evidence type="ECO:0000256" key="6">
    <source>
        <dbReference type="HAMAP-Rule" id="MF_01251"/>
    </source>
</evidence>
<feature type="binding site" evidence="6">
    <location>
        <position position="383"/>
    </location>
    <ligand>
        <name>[4Fe-4S] cluster</name>
        <dbReference type="ChEBI" id="CHEBI:49883"/>
        <note>4Fe-4S-S-AdoMet</note>
    </ligand>
</feature>
<dbReference type="NCBIfam" id="TIGR03904">
    <property type="entry name" value="SAM_YgiQ"/>
    <property type="match status" value="1"/>
</dbReference>
<dbReference type="PANTHER" id="PTHR32331">
    <property type="entry name" value="UPF0313 PROTEIN YGIQ"/>
    <property type="match status" value="1"/>
</dbReference>
<dbReference type="EMBL" id="WOBN01000009">
    <property type="protein sequence ID" value="MUK48594.1"/>
    <property type="molecule type" value="Genomic_DNA"/>
</dbReference>
<dbReference type="PROSITE" id="PS01278">
    <property type="entry name" value="MTTASE_RADICAL"/>
    <property type="match status" value="1"/>
</dbReference>
<dbReference type="InterPro" id="IPR022946">
    <property type="entry name" value="UPF0313"/>
</dbReference>
<dbReference type="InterPro" id="IPR020612">
    <property type="entry name" value="Methylthiotransferase_CS"/>
</dbReference>
<feature type="binding site" evidence="6">
    <location>
        <position position="386"/>
    </location>
    <ligand>
        <name>[4Fe-4S] cluster</name>
        <dbReference type="ChEBI" id="CHEBI:49883"/>
        <note>4Fe-4S-S-AdoMet</note>
    </ligand>
</feature>
<keyword evidence="3 6" id="KW-0479">Metal-binding</keyword>
<proteinExistence type="inferred from homology"/>
<keyword evidence="5 6" id="KW-0411">Iron-sulfur</keyword>
<evidence type="ECO:0000256" key="2">
    <source>
        <dbReference type="ARBA" id="ARBA00022691"/>
    </source>
</evidence>
<comment type="similarity">
    <text evidence="6">Belongs to the UPF0313 family.</text>
</comment>
<dbReference type="SFLD" id="SFLDS00029">
    <property type="entry name" value="Radical_SAM"/>
    <property type="match status" value="1"/>
</dbReference>
<dbReference type="RefSeq" id="WP_155652524.1">
    <property type="nucleotide sequence ID" value="NZ_JBHOGZ010000003.1"/>
</dbReference>
<sequence>MHNVTPINQYPKFWAECYGTAPFLPTSRKEMEQLGWDSCDIIIVTGDAYVDHPSFGMAIIGRLLESQGFRVGIIAQPKWDNKDAFMKLGKPNLFFGITAGNMDSMINRYTSDKKLRHDDAYTPNNEGGKRPDRAVLVYSQRCREAFKDTPIVLGGIEASLRRLAHYDYWSDKVRRSVLFDAKGDILLFGNAERALVEVAHRLANGEDVKTMTNIRGTAVNLPAEPEGFKIIDSSRIEKPSQAVFVPQNPYETEEQCESNKADAKEDKPQVITVRPSRHDAKTTAVRLPPFEKLNNDRILYAHASRVMHLETNPYSGRALIQRHGDRELWVNQAPIPLTTEEMDFVFDLPFARVPHPMYGKAKIPAYDMIKTSVNIMRGCFGGCSFCSITEHEGRIIQNRSKESILNELEEIRDKVPGFTGTISDLGGPTANMYRLGCSVPKAEATCRRPSCVFPKICEKLNTDHKHTIDLYREARKVKGVKKVLIASGVRYDLAIESPEYVRELVTHHVGGYLKIAPEHTEKGPLDLMMKPGMGTYDRFKTMFEKYSQEAGKKQYLIPYFISAHPGTEDEDMLNLALWLKKNNFECDQVQNFYPSPMCNATSMYYSETNPLKRVKYKKREDVPVAKGERQRRLHKALLRYHDPKNWKLIREALINMGKKHLIGDKPNCLVPEEDLDAQTPAERRQTGRHGAKRFATKHTKGQFDGDPRTSNNNNRNGNSNRNGKSTGQGQQQNRNGNAHSEKPTSSGKKNGVRNGYSNGKPNNNGKPSGNKPSANKPSGSGPKRKPKHR</sequence>
<evidence type="ECO:0000313" key="9">
    <source>
        <dbReference type="EMBL" id="MUK48594.1"/>
    </source>
</evidence>
<evidence type="ECO:0000313" key="10">
    <source>
        <dbReference type="Proteomes" id="UP000448038"/>
    </source>
</evidence>
<evidence type="ECO:0000256" key="7">
    <source>
        <dbReference type="SAM" id="MobiDB-lite"/>
    </source>
</evidence>
<evidence type="ECO:0000256" key="5">
    <source>
        <dbReference type="ARBA" id="ARBA00023014"/>
    </source>
</evidence>
<dbReference type="InterPro" id="IPR007197">
    <property type="entry name" value="rSAM"/>
</dbReference>
<dbReference type="Pfam" id="PF08497">
    <property type="entry name" value="Radical_SAM_N"/>
    <property type="match status" value="1"/>
</dbReference>
<dbReference type="InterPro" id="IPR023404">
    <property type="entry name" value="rSAM_horseshoe"/>
</dbReference>
<dbReference type="PROSITE" id="PS51918">
    <property type="entry name" value="RADICAL_SAM"/>
    <property type="match status" value="1"/>
</dbReference>
<feature type="domain" description="Radical SAM core" evidence="8">
    <location>
        <begin position="365"/>
        <end position="644"/>
    </location>
</feature>
<dbReference type="GO" id="GO:0005506">
    <property type="term" value="F:iron ion binding"/>
    <property type="evidence" value="ECO:0007669"/>
    <property type="project" value="UniProtKB-UniRule"/>
</dbReference>
<dbReference type="Pfam" id="PF11842">
    <property type="entry name" value="DUF3362"/>
    <property type="match status" value="1"/>
</dbReference>
<comment type="cofactor">
    <cofactor evidence="6">
        <name>[4Fe-4S] cluster</name>
        <dbReference type="ChEBI" id="CHEBI:49883"/>
    </cofactor>
    <text evidence="6">Binds 1 [4Fe-4S] cluster. The cluster is coordinated with 3 cysteines and an exchangeable S-adenosyl-L-methionine.</text>
</comment>
<keyword evidence="2 6" id="KW-0949">S-adenosyl-L-methionine</keyword>
<name>A0A844NZM2_ALIFS</name>
<feature type="compositionally biased region" description="Basic residues" evidence="7">
    <location>
        <begin position="686"/>
        <end position="700"/>
    </location>
</feature>
<dbReference type="InterPro" id="IPR013704">
    <property type="entry name" value="UPF0313_N"/>
</dbReference>
<comment type="caution">
    <text evidence="9">The sequence shown here is derived from an EMBL/GenBank/DDBJ whole genome shotgun (WGS) entry which is preliminary data.</text>
</comment>
<dbReference type="AlphaFoldDB" id="A0A844NZM2"/>
<evidence type="ECO:0000256" key="4">
    <source>
        <dbReference type="ARBA" id="ARBA00023004"/>
    </source>
</evidence>
<dbReference type="GO" id="GO:0051539">
    <property type="term" value="F:4 iron, 4 sulfur cluster binding"/>
    <property type="evidence" value="ECO:0007669"/>
    <property type="project" value="UniProtKB-KW"/>
</dbReference>
<dbReference type="SFLD" id="SFLDG01069">
    <property type="entry name" value="UPF0313"/>
    <property type="match status" value="1"/>
</dbReference>
<organism evidence="9 10">
    <name type="scientific">Aliivibrio fischeri</name>
    <name type="common">Vibrio fischeri</name>
    <dbReference type="NCBI Taxonomy" id="668"/>
    <lineage>
        <taxon>Bacteria</taxon>
        <taxon>Pseudomonadati</taxon>
        <taxon>Pseudomonadota</taxon>
        <taxon>Gammaproteobacteria</taxon>
        <taxon>Vibrionales</taxon>
        <taxon>Vibrionaceae</taxon>
        <taxon>Aliivibrio</taxon>
    </lineage>
</organism>
<dbReference type="Pfam" id="PF04055">
    <property type="entry name" value="Radical_SAM"/>
    <property type="match status" value="1"/>
</dbReference>
<dbReference type="PANTHER" id="PTHR32331:SF0">
    <property type="entry name" value="UPF0313 PROTEIN YGIQ"/>
    <property type="match status" value="1"/>
</dbReference>
<dbReference type="InterPro" id="IPR024560">
    <property type="entry name" value="UPF0313_C"/>
</dbReference>
<dbReference type="HAMAP" id="MF_01251">
    <property type="entry name" value="UPF0313"/>
    <property type="match status" value="1"/>
</dbReference>